<comment type="similarity">
    <text evidence="1">Belongs to the class-IV pyridoxal-phosphate-dependent aminotransferase family.</text>
</comment>
<name>A0A6J7RHQ0_9ZZZZ</name>
<accession>A0A6J7RHQ0</accession>
<dbReference type="InterPro" id="IPR043131">
    <property type="entry name" value="BCAT-like_N"/>
</dbReference>
<dbReference type="PANTHER" id="PTHR42743:SF11">
    <property type="entry name" value="AMINODEOXYCHORISMATE LYASE"/>
    <property type="match status" value="1"/>
</dbReference>
<reference evidence="3" key="1">
    <citation type="submission" date="2020-05" db="EMBL/GenBank/DDBJ databases">
        <authorList>
            <person name="Chiriac C."/>
            <person name="Salcher M."/>
            <person name="Ghai R."/>
            <person name="Kavagutti S V."/>
        </authorList>
    </citation>
    <scope>NUCLEOTIDE SEQUENCE</scope>
</reference>
<evidence type="ECO:0000313" key="3">
    <source>
        <dbReference type="EMBL" id="CAB5028343.1"/>
    </source>
</evidence>
<evidence type="ECO:0000313" key="2">
    <source>
        <dbReference type="EMBL" id="CAB4337470.1"/>
    </source>
</evidence>
<dbReference type="Pfam" id="PF01063">
    <property type="entry name" value="Aminotran_4"/>
    <property type="match status" value="1"/>
</dbReference>
<dbReference type="EMBL" id="CAESAO010000014">
    <property type="protein sequence ID" value="CAB4337470.1"/>
    <property type="molecule type" value="Genomic_DNA"/>
</dbReference>
<dbReference type="InterPro" id="IPR043132">
    <property type="entry name" value="BCAT-like_C"/>
</dbReference>
<dbReference type="Gene3D" id="3.30.470.10">
    <property type="match status" value="1"/>
</dbReference>
<proteinExistence type="inferred from homology"/>
<dbReference type="InterPro" id="IPR050571">
    <property type="entry name" value="Class-IV_PLP-Dep_Aminotrnsfr"/>
</dbReference>
<sequence>MLASLNGQILEAEEALVPANDVGLLRGDGVFEVIRVYNGVPFALEEHFERMERSATKLMITFDRAAIEADTAALLEAAPGHDGCLRLVSTGAGTRLGFIEALPPIPPSITLTTLPYSSTILLDGIKSLSYAANMLATRIAVDRGASEALLVTESGTVLEGPRQSFVASLDGERLVTPPLSDRVLDSITRRVLLGTGLVEEESISVDQIPQIKEAFLASTLREVHPVSAIDDHQIEAPGPLSAAVDKVLRATIAEAVGQPA</sequence>
<dbReference type="GO" id="GO:0005829">
    <property type="term" value="C:cytosol"/>
    <property type="evidence" value="ECO:0007669"/>
    <property type="project" value="TreeGrafter"/>
</dbReference>
<dbReference type="InterPro" id="IPR001544">
    <property type="entry name" value="Aminotrans_IV"/>
</dbReference>
<dbReference type="GO" id="GO:0003824">
    <property type="term" value="F:catalytic activity"/>
    <property type="evidence" value="ECO:0007669"/>
    <property type="project" value="InterPro"/>
</dbReference>
<dbReference type="EMBL" id="CAFBPX010000008">
    <property type="protein sequence ID" value="CAB5028343.1"/>
    <property type="molecule type" value="Genomic_DNA"/>
</dbReference>
<dbReference type="AlphaFoldDB" id="A0A6J7RHQ0"/>
<evidence type="ECO:0000256" key="1">
    <source>
        <dbReference type="ARBA" id="ARBA00009320"/>
    </source>
</evidence>
<gene>
    <name evidence="2" type="ORF">UFOPK3522_00298</name>
    <name evidence="3" type="ORF">UFOPK4175_00087</name>
</gene>
<dbReference type="GO" id="GO:0046394">
    <property type="term" value="P:carboxylic acid biosynthetic process"/>
    <property type="evidence" value="ECO:0007669"/>
    <property type="project" value="UniProtKB-ARBA"/>
</dbReference>
<dbReference type="PANTHER" id="PTHR42743">
    <property type="entry name" value="AMINO-ACID AMINOTRANSFERASE"/>
    <property type="match status" value="1"/>
</dbReference>
<dbReference type="CDD" id="cd00449">
    <property type="entry name" value="PLPDE_IV"/>
    <property type="match status" value="1"/>
</dbReference>
<protein>
    <submittedName>
        <fullName evidence="3">Unannotated protein</fullName>
    </submittedName>
</protein>
<organism evidence="3">
    <name type="scientific">freshwater metagenome</name>
    <dbReference type="NCBI Taxonomy" id="449393"/>
    <lineage>
        <taxon>unclassified sequences</taxon>
        <taxon>metagenomes</taxon>
        <taxon>ecological metagenomes</taxon>
    </lineage>
</organism>
<dbReference type="SUPFAM" id="SSF56752">
    <property type="entry name" value="D-aminoacid aminotransferase-like PLP-dependent enzymes"/>
    <property type="match status" value="1"/>
</dbReference>
<dbReference type="Gene3D" id="3.20.10.10">
    <property type="entry name" value="D-amino Acid Aminotransferase, subunit A, domain 2"/>
    <property type="match status" value="1"/>
</dbReference>
<dbReference type="InterPro" id="IPR036038">
    <property type="entry name" value="Aminotransferase-like"/>
</dbReference>